<evidence type="ECO:0000313" key="3">
    <source>
        <dbReference type="Proteomes" id="UP000254797"/>
    </source>
</evidence>
<name>A0A380JU29_STRDY</name>
<sequence length="118" mass="14021">MTLVDDFYKQMGPSMKKFLDNNIIIIDPLEAKRVYATLVTSKSMHRLPPPNILEYFERLYTTKELTELIKHSYHSKSKISDKDEKIYEKWMFKKYGDVKLVKKVKRMNALAKAWEMGL</sequence>
<organism evidence="1 3">
    <name type="scientific">Streptococcus dysgalactiae subsp. dysgalactiae</name>
    <dbReference type="NCBI Taxonomy" id="99822"/>
    <lineage>
        <taxon>Bacteria</taxon>
        <taxon>Bacillati</taxon>
        <taxon>Bacillota</taxon>
        <taxon>Bacilli</taxon>
        <taxon>Lactobacillales</taxon>
        <taxon>Streptococcaceae</taxon>
        <taxon>Streptococcus</taxon>
    </lineage>
</organism>
<dbReference type="AlphaFoldDB" id="A0A380JU29"/>
<proteinExistence type="predicted"/>
<gene>
    <name evidence="1" type="ORF">NCTC4670_00355</name>
    <name evidence="2" type="ORF">NCTC4670_01658</name>
</gene>
<dbReference type="EMBL" id="UHFG01000004">
    <property type="protein sequence ID" value="SUN50781.1"/>
    <property type="molecule type" value="Genomic_DNA"/>
</dbReference>
<accession>A0A380JU29</accession>
<dbReference type="RefSeq" id="WP_115245716.1">
    <property type="nucleotide sequence ID" value="NZ_UHFG01000004.1"/>
</dbReference>
<dbReference type="Proteomes" id="UP000254797">
    <property type="component" value="Unassembled WGS sequence"/>
</dbReference>
<reference evidence="1 3" key="1">
    <citation type="submission" date="2018-06" db="EMBL/GenBank/DDBJ databases">
        <authorList>
            <consortium name="Pathogen Informatics"/>
            <person name="Doyle S."/>
        </authorList>
    </citation>
    <scope>NUCLEOTIDE SEQUENCE [LARGE SCALE GENOMIC DNA]</scope>
    <source>
        <strain evidence="1 3">NCTC4670</strain>
    </source>
</reference>
<dbReference type="EMBL" id="UHFG01000004">
    <property type="protein sequence ID" value="SUN47672.1"/>
    <property type="molecule type" value="Genomic_DNA"/>
</dbReference>
<evidence type="ECO:0000313" key="2">
    <source>
        <dbReference type="EMBL" id="SUN50781.1"/>
    </source>
</evidence>
<protein>
    <submittedName>
        <fullName evidence="1">Phage protein</fullName>
    </submittedName>
</protein>
<evidence type="ECO:0000313" key="1">
    <source>
        <dbReference type="EMBL" id="SUN47672.1"/>
    </source>
</evidence>